<name>A0A0Q3VGQ1_9BACI</name>
<organism evidence="2 3">
    <name type="scientific">Cytobacillus solani</name>
    <dbReference type="NCBI Taxonomy" id="1637975"/>
    <lineage>
        <taxon>Bacteria</taxon>
        <taxon>Bacillati</taxon>
        <taxon>Bacillota</taxon>
        <taxon>Bacilli</taxon>
        <taxon>Bacillales</taxon>
        <taxon>Bacillaceae</taxon>
        <taxon>Cytobacillus</taxon>
    </lineage>
</organism>
<evidence type="ECO:0000256" key="1">
    <source>
        <dbReference type="SAM" id="Phobius"/>
    </source>
</evidence>
<proteinExistence type="predicted"/>
<accession>A0A0Q3VGQ1</accession>
<keyword evidence="3" id="KW-1185">Reference proteome</keyword>
<dbReference type="EMBL" id="LJIX01000006">
    <property type="protein sequence ID" value="KQL18387.1"/>
    <property type="molecule type" value="Genomic_DNA"/>
</dbReference>
<gene>
    <name evidence="2" type="ORF">AN957_07250</name>
</gene>
<reference evidence="2 3" key="1">
    <citation type="submission" date="2015-09" db="EMBL/GenBank/DDBJ databases">
        <title>Genome sequencing project for genomic taxonomy and phylogenomics of Bacillus-like bacteria.</title>
        <authorList>
            <person name="Liu B."/>
            <person name="Wang J."/>
            <person name="Zhu Y."/>
            <person name="Liu G."/>
            <person name="Chen Q."/>
            <person name="Chen Z."/>
            <person name="Lan J."/>
            <person name="Che J."/>
            <person name="Ge C."/>
            <person name="Shi H."/>
            <person name="Pan Z."/>
            <person name="Liu X."/>
        </authorList>
    </citation>
    <scope>NUCLEOTIDE SEQUENCE [LARGE SCALE GENOMIC DNA]</scope>
    <source>
        <strain evidence="2 3">FJAT-18043</strain>
    </source>
</reference>
<dbReference type="Proteomes" id="UP000050996">
    <property type="component" value="Unassembled WGS sequence"/>
</dbReference>
<protein>
    <submittedName>
        <fullName evidence="2">Uncharacterized protein</fullName>
    </submittedName>
</protein>
<dbReference type="AlphaFoldDB" id="A0A0Q3VGQ1"/>
<sequence length="60" mass="6613">MNIMKLNFRQSIFAVLFVLVLVPSCGYFTTLYSNSTLFIPIIAVVSAFVGSLIAKKIIKA</sequence>
<keyword evidence="1" id="KW-0472">Membrane</keyword>
<dbReference type="PATRIC" id="fig|1637975.4.peg.1171"/>
<evidence type="ECO:0000313" key="2">
    <source>
        <dbReference type="EMBL" id="KQL18387.1"/>
    </source>
</evidence>
<keyword evidence="1" id="KW-1133">Transmembrane helix</keyword>
<feature type="transmembrane region" description="Helical" evidence="1">
    <location>
        <begin position="36"/>
        <end position="54"/>
    </location>
</feature>
<dbReference type="RefSeq" id="WP_053474944.1">
    <property type="nucleotide sequence ID" value="NZ_LJIX01000006.1"/>
</dbReference>
<keyword evidence="1" id="KW-0812">Transmembrane</keyword>
<evidence type="ECO:0000313" key="3">
    <source>
        <dbReference type="Proteomes" id="UP000050996"/>
    </source>
</evidence>
<comment type="caution">
    <text evidence="2">The sequence shown here is derived from an EMBL/GenBank/DDBJ whole genome shotgun (WGS) entry which is preliminary data.</text>
</comment>